<feature type="transmembrane region" description="Helical" evidence="1">
    <location>
        <begin position="59"/>
        <end position="78"/>
    </location>
</feature>
<organism evidence="2 3">
    <name type="scientific">Dyella koreensis</name>
    <dbReference type="NCBI Taxonomy" id="311235"/>
    <lineage>
        <taxon>Bacteria</taxon>
        <taxon>Pseudomonadati</taxon>
        <taxon>Pseudomonadota</taxon>
        <taxon>Gammaproteobacteria</taxon>
        <taxon>Lysobacterales</taxon>
        <taxon>Rhodanobacteraceae</taxon>
        <taxon>Dyella</taxon>
    </lineage>
</organism>
<proteinExistence type="predicted"/>
<gene>
    <name evidence="2" type="ORF">ISS97_01425</name>
</gene>
<protein>
    <recommendedName>
        <fullName evidence="4">DUF4345 domain-containing protein</fullName>
    </recommendedName>
</protein>
<comment type="caution">
    <text evidence="2">The sequence shown here is derived from an EMBL/GenBank/DDBJ whole genome shotgun (WGS) entry which is preliminary data.</text>
</comment>
<dbReference type="RefSeq" id="WP_379987496.1">
    <property type="nucleotide sequence ID" value="NZ_JADIKD010000005.1"/>
</dbReference>
<evidence type="ECO:0000256" key="1">
    <source>
        <dbReference type="SAM" id="Phobius"/>
    </source>
</evidence>
<keyword evidence="1" id="KW-0812">Transmembrane</keyword>
<keyword evidence="3" id="KW-1185">Reference proteome</keyword>
<evidence type="ECO:0008006" key="4">
    <source>
        <dbReference type="Google" id="ProtNLM"/>
    </source>
</evidence>
<keyword evidence="1" id="KW-0472">Membrane</keyword>
<reference evidence="2 3" key="1">
    <citation type="submission" date="2020-10" db="EMBL/GenBank/DDBJ databases">
        <title>Phylogeny of dyella-like bacteria.</title>
        <authorList>
            <person name="Fu J."/>
        </authorList>
    </citation>
    <scope>NUCLEOTIDE SEQUENCE [LARGE SCALE GENOMIC DNA]</scope>
    <source>
        <strain evidence="2 3">BB4</strain>
    </source>
</reference>
<sequence length="138" mass="14719">MKPSLLRLSLPWLLLAAVGLLAVVLRYGVIEPSDMTHLCDGAATHPAWCQWRQAAVMGFLSYGYGWAALAAALLALAWKHPFTAWLAAAAGLFALQMYCYEGGAFAVLVGCLRLLRLQAGASPGDEDGQGDSEVQTQP</sequence>
<evidence type="ECO:0000313" key="2">
    <source>
        <dbReference type="EMBL" id="MFK2915908.1"/>
    </source>
</evidence>
<dbReference type="EMBL" id="JADIKD010000005">
    <property type="protein sequence ID" value="MFK2915908.1"/>
    <property type="molecule type" value="Genomic_DNA"/>
</dbReference>
<keyword evidence="1" id="KW-1133">Transmembrane helix</keyword>
<dbReference type="Proteomes" id="UP001620408">
    <property type="component" value="Unassembled WGS sequence"/>
</dbReference>
<accession>A0ABW8K1W2</accession>
<feature type="transmembrane region" description="Helical" evidence="1">
    <location>
        <begin position="84"/>
        <end position="109"/>
    </location>
</feature>
<name>A0ABW8K1W2_9GAMM</name>
<feature type="transmembrane region" description="Helical" evidence="1">
    <location>
        <begin position="12"/>
        <end position="29"/>
    </location>
</feature>
<evidence type="ECO:0000313" key="3">
    <source>
        <dbReference type="Proteomes" id="UP001620408"/>
    </source>
</evidence>